<keyword evidence="7" id="KW-0012">Acyltransferase</keyword>
<dbReference type="Gene3D" id="1.10.246.130">
    <property type="match status" value="1"/>
</dbReference>
<dbReference type="Gene3D" id="3.60.20.40">
    <property type="match status" value="1"/>
</dbReference>
<evidence type="ECO:0000256" key="1">
    <source>
        <dbReference type="ARBA" id="ARBA00009381"/>
    </source>
</evidence>
<feature type="compositionally biased region" description="Low complexity" evidence="5">
    <location>
        <begin position="43"/>
        <end position="70"/>
    </location>
</feature>
<feature type="compositionally biased region" description="Low complexity" evidence="5">
    <location>
        <begin position="98"/>
        <end position="109"/>
    </location>
</feature>
<keyword evidence="3" id="KW-0378">Hydrolase</keyword>
<evidence type="ECO:0000256" key="5">
    <source>
        <dbReference type="SAM" id="MobiDB-lite"/>
    </source>
</evidence>
<feature type="region of interest" description="Disordered" evidence="5">
    <location>
        <begin position="32"/>
        <end position="114"/>
    </location>
</feature>
<keyword evidence="8" id="KW-1185">Reference proteome</keyword>
<dbReference type="InterPro" id="IPR051792">
    <property type="entry name" value="GGT_bact"/>
</dbReference>
<evidence type="ECO:0000256" key="3">
    <source>
        <dbReference type="ARBA" id="ARBA00022801"/>
    </source>
</evidence>
<reference evidence="7" key="1">
    <citation type="submission" date="2022-06" db="EMBL/GenBank/DDBJ databases">
        <title>Ornithinimicrobium HY1793.</title>
        <authorList>
            <person name="Huang Y."/>
        </authorList>
    </citation>
    <scope>NUCLEOTIDE SEQUENCE</scope>
    <source>
        <strain evidence="7">HY1793</strain>
    </source>
</reference>
<keyword evidence="2 7" id="KW-0808">Transferase</keyword>
<gene>
    <name evidence="7" type="ORF">NF556_15990</name>
</gene>
<evidence type="ECO:0000313" key="7">
    <source>
        <dbReference type="EMBL" id="USQ79103.1"/>
    </source>
</evidence>
<accession>A0ABY4YQW1</accession>
<evidence type="ECO:0000256" key="2">
    <source>
        <dbReference type="ARBA" id="ARBA00022679"/>
    </source>
</evidence>
<dbReference type="RefSeq" id="WP_252592018.1">
    <property type="nucleotide sequence ID" value="NZ_CP099489.1"/>
</dbReference>
<proteinExistence type="inferred from homology"/>
<sequence length="617" mass="64111">MQTPAPDSRRVSARHRVLALALPVLLVVATACSGGEDPDDSDSSPTASSTVTGAPPATSTAPADDAGTTSVGPPDDAGTTSAPPPDDSETTSNPPPTETAAPTEPTGPAHAFGAYGIAAGHPEAVQVGIDILERGGNAVDAAVATAFAMGVIEPLTSGVGGGGTALVVPMPDSTAPGNPDKALAYDYRETLQSSGKLPKSRTGIPGFVAGMAELHAEHGQLPWRDVLQPAIDLAEFGVPASWWLAQELRTERGRAVTADLPQFRNQALEPLEENDLLIQLDLAETLETIARDGRDGFYTGYLAQELTRADGIDAKGLDTYAVDVRDPVRGAIRGHVVMAAAPATAGVALVQLLQVAEANGLDHTKPGTSAYIDTLSDAWLVADESMDTVVGDPNFVDVPIKKLTDPTANAALEVAAPAPSGEVAAGRPADGNTTHLSVVDADGLSVSMTNTVTDFWGSGQEIGGFFVNNHLIRFGTTGRTKANDPEPGKRPVSFMAPAIVLDSELRPALIVGSPGGRRIPNIQANVISRWLDGQPLQDAVDSPRFHLDEGTLYAEKLPQSTTRGLEKLDYRIRVAPAAWNLFGSAQALELDHAGGTVIGATDKRRTGAWDSGPGLRP</sequence>
<name>A0ABY4YQW1_9MICO</name>
<dbReference type="InterPro" id="IPR043137">
    <property type="entry name" value="GGT_ssub_C"/>
</dbReference>
<evidence type="ECO:0000256" key="4">
    <source>
        <dbReference type="ARBA" id="ARBA00023145"/>
    </source>
</evidence>
<comment type="similarity">
    <text evidence="1">Belongs to the gamma-glutamyltransferase family.</text>
</comment>
<dbReference type="PRINTS" id="PR01210">
    <property type="entry name" value="GGTRANSPTASE"/>
</dbReference>
<dbReference type="Pfam" id="PF01019">
    <property type="entry name" value="G_glu_transpept"/>
    <property type="match status" value="1"/>
</dbReference>
<keyword evidence="6" id="KW-0732">Signal</keyword>
<dbReference type="SUPFAM" id="SSF56235">
    <property type="entry name" value="N-terminal nucleophile aminohydrolases (Ntn hydrolases)"/>
    <property type="match status" value="1"/>
</dbReference>
<dbReference type="Proteomes" id="UP001056455">
    <property type="component" value="Chromosome"/>
</dbReference>
<dbReference type="EMBL" id="CP099489">
    <property type="protein sequence ID" value="USQ79103.1"/>
    <property type="molecule type" value="Genomic_DNA"/>
</dbReference>
<protein>
    <submittedName>
        <fullName evidence="7">Gamma-glutamyltransferase</fullName>
        <ecNumber evidence="7">2.3.2.2</ecNumber>
    </submittedName>
</protein>
<organism evidence="7 8">
    <name type="scientific">Ornithinimicrobium faecis</name>
    <dbReference type="NCBI Taxonomy" id="2934158"/>
    <lineage>
        <taxon>Bacteria</taxon>
        <taxon>Bacillati</taxon>
        <taxon>Actinomycetota</taxon>
        <taxon>Actinomycetes</taxon>
        <taxon>Micrococcales</taxon>
        <taxon>Ornithinimicrobiaceae</taxon>
        <taxon>Ornithinimicrobium</taxon>
    </lineage>
</organism>
<dbReference type="EC" id="2.3.2.2" evidence="7"/>
<dbReference type="GO" id="GO:0103068">
    <property type="term" value="F:leukotriene C4 gamma-glutamyl transferase activity"/>
    <property type="evidence" value="ECO:0007669"/>
    <property type="project" value="UniProtKB-EC"/>
</dbReference>
<dbReference type="PANTHER" id="PTHR43199">
    <property type="entry name" value="GLUTATHIONE HYDROLASE"/>
    <property type="match status" value="1"/>
</dbReference>
<dbReference type="InterPro" id="IPR043138">
    <property type="entry name" value="GGT_lsub"/>
</dbReference>
<dbReference type="InterPro" id="IPR029055">
    <property type="entry name" value="Ntn_hydrolases_N"/>
</dbReference>
<keyword evidence="4" id="KW-0865">Zymogen</keyword>
<feature type="chain" id="PRO_5046761312" evidence="6">
    <location>
        <begin position="34"/>
        <end position="617"/>
    </location>
</feature>
<evidence type="ECO:0000313" key="8">
    <source>
        <dbReference type="Proteomes" id="UP001056455"/>
    </source>
</evidence>
<dbReference type="PANTHER" id="PTHR43199:SF1">
    <property type="entry name" value="GLUTATHIONE HYDROLASE PROENZYME"/>
    <property type="match status" value="1"/>
</dbReference>
<feature type="signal peptide" evidence="6">
    <location>
        <begin position="1"/>
        <end position="33"/>
    </location>
</feature>
<evidence type="ECO:0000256" key="6">
    <source>
        <dbReference type="SAM" id="SignalP"/>
    </source>
</evidence>